<dbReference type="PANTHER" id="PTHR10381">
    <property type="entry name" value="ATP-DEPENDENT CLP PROTEASE PROTEOLYTIC SUBUNIT"/>
    <property type="match status" value="1"/>
</dbReference>
<keyword evidence="3 7" id="KW-0645">Protease</keyword>
<dbReference type="PROSITE" id="PS00382">
    <property type="entry name" value="CLP_PROTEASE_HIS"/>
    <property type="match status" value="1"/>
</dbReference>
<evidence type="ECO:0000256" key="9">
    <source>
        <dbReference type="RuleBase" id="RU003567"/>
    </source>
</evidence>
<evidence type="ECO:0000313" key="10">
    <source>
        <dbReference type="EMBL" id="SDT89818.1"/>
    </source>
</evidence>
<keyword evidence="4 7" id="KW-0378">Hydrolase</keyword>
<dbReference type="HAMAP" id="MF_00444">
    <property type="entry name" value="ClpP"/>
    <property type="match status" value="1"/>
</dbReference>
<proteinExistence type="inferred from homology"/>
<dbReference type="EC" id="3.4.21.92" evidence="7"/>
<dbReference type="InterPro" id="IPR029045">
    <property type="entry name" value="ClpP/crotonase-like_dom_sf"/>
</dbReference>
<evidence type="ECO:0000256" key="6">
    <source>
        <dbReference type="ARBA" id="ARBA00034021"/>
    </source>
</evidence>
<dbReference type="SUPFAM" id="SSF52096">
    <property type="entry name" value="ClpP/crotonase"/>
    <property type="match status" value="1"/>
</dbReference>
<dbReference type="NCBIfam" id="NF001368">
    <property type="entry name" value="PRK00277.1"/>
    <property type="match status" value="1"/>
</dbReference>
<dbReference type="CDD" id="cd07017">
    <property type="entry name" value="S14_ClpP_2"/>
    <property type="match status" value="1"/>
</dbReference>
<feature type="active site" description="Nucleophile" evidence="7">
    <location>
        <position position="140"/>
    </location>
</feature>
<evidence type="ECO:0000256" key="2">
    <source>
        <dbReference type="ARBA" id="ARBA00022490"/>
    </source>
</evidence>
<evidence type="ECO:0000256" key="4">
    <source>
        <dbReference type="ARBA" id="ARBA00022801"/>
    </source>
</evidence>
<dbReference type="Proteomes" id="UP000198976">
    <property type="component" value="Chromosome I"/>
</dbReference>
<keyword evidence="2 7" id="KW-0963">Cytoplasm</keyword>
<dbReference type="InterPro" id="IPR001907">
    <property type="entry name" value="ClpP"/>
</dbReference>
<protein>
    <recommendedName>
        <fullName evidence="7 9">ATP-dependent Clp protease proteolytic subunit</fullName>
        <ecNumber evidence="7">3.4.21.92</ecNumber>
    </recommendedName>
    <alternativeName>
        <fullName evidence="7">Endopeptidase Clp</fullName>
    </alternativeName>
</protein>
<sequence>MYERARACAVSEKCQSRPTAQCETGRLDISDEKCPMEGRQVSEQRVRGADGAQPQGSFGDAVYQRLLKERIIWLGSAVEDENANAICAQMLLLAAEDPDRDIYLYINSPGGSVTGGMAIYDTMQYVKPDVVTVAMGLAASMGQFLLTAGAPGKRFITPHTRVLMHQPSGGAGGSATDIRINAELILKMKRELAEITAERTGKSVEQILADSDRDHWFSAQEAVDYGFADKIVSTPQEIGHRANDAQNGEN</sequence>
<evidence type="ECO:0000256" key="7">
    <source>
        <dbReference type="HAMAP-Rule" id="MF_00444"/>
    </source>
</evidence>
<evidence type="ECO:0000256" key="3">
    <source>
        <dbReference type="ARBA" id="ARBA00022670"/>
    </source>
</evidence>
<dbReference type="PRINTS" id="PR00127">
    <property type="entry name" value="CLPPROTEASEP"/>
</dbReference>
<accession>A0ABY0V6B9</accession>
<name>A0ABY0V6B9_9ACTO</name>
<dbReference type="Gene3D" id="3.90.226.10">
    <property type="entry name" value="2-enoyl-CoA Hydratase, Chain A, domain 1"/>
    <property type="match status" value="1"/>
</dbReference>
<evidence type="ECO:0000256" key="8">
    <source>
        <dbReference type="PROSITE-ProRule" id="PRU10086"/>
    </source>
</evidence>
<gene>
    <name evidence="7" type="primary">clpP</name>
    <name evidence="10" type="ORF">SAMN04489714_0687</name>
</gene>
<dbReference type="InterPro" id="IPR023562">
    <property type="entry name" value="ClpP/TepA"/>
</dbReference>
<comment type="catalytic activity">
    <reaction evidence="6 7 8">
        <text>Hydrolysis of proteins to small peptides in the presence of ATP and magnesium. alpha-casein is the usual test substrate. In the absence of ATP, only oligopeptides shorter than five residues are hydrolyzed (such as succinyl-Leu-Tyr-|-NHMec, and Leu-Tyr-Leu-|-Tyr-Trp, in which cleavage of the -Tyr-|-Leu- and -Tyr-|-Trp bonds also occurs).</text>
        <dbReference type="EC" id="3.4.21.92"/>
    </reaction>
</comment>
<keyword evidence="5 7" id="KW-0720">Serine protease</keyword>
<comment type="function">
    <text evidence="7">Cleaves peptides in various proteins in a process that requires ATP hydrolysis. Has a chymotrypsin-like activity. Plays a major role in the degradation of misfolded proteins.</text>
</comment>
<dbReference type="EMBL" id="LT629792">
    <property type="protein sequence ID" value="SDT89818.1"/>
    <property type="molecule type" value="Genomic_DNA"/>
</dbReference>
<evidence type="ECO:0000256" key="1">
    <source>
        <dbReference type="ARBA" id="ARBA00007039"/>
    </source>
</evidence>
<dbReference type="GO" id="GO:0008233">
    <property type="term" value="F:peptidase activity"/>
    <property type="evidence" value="ECO:0007669"/>
    <property type="project" value="UniProtKB-KW"/>
</dbReference>
<dbReference type="InterPro" id="IPR033135">
    <property type="entry name" value="ClpP_His_AS"/>
</dbReference>
<dbReference type="GO" id="GO:0006508">
    <property type="term" value="P:proteolysis"/>
    <property type="evidence" value="ECO:0007669"/>
    <property type="project" value="UniProtKB-KW"/>
</dbReference>
<comment type="subunit">
    <text evidence="7">Fourteen ClpP subunits assemble into 2 heptameric rings which stack back to back to give a disk-like structure with a central cavity, resembling the structure of eukaryotic proteasomes.</text>
</comment>
<evidence type="ECO:0000256" key="5">
    <source>
        <dbReference type="ARBA" id="ARBA00022825"/>
    </source>
</evidence>
<evidence type="ECO:0000313" key="11">
    <source>
        <dbReference type="Proteomes" id="UP000198976"/>
    </source>
</evidence>
<dbReference type="NCBIfam" id="NF009205">
    <property type="entry name" value="PRK12553.1"/>
    <property type="match status" value="1"/>
</dbReference>
<dbReference type="Pfam" id="PF00574">
    <property type="entry name" value="CLP_protease"/>
    <property type="match status" value="1"/>
</dbReference>
<reference evidence="10 11" key="1">
    <citation type="submission" date="2016-10" db="EMBL/GenBank/DDBJ databases">
        <authorList>
            <person name="Varghese N."/>
            <person name="Submissions S."/>
        </authorList>
    </citation>
    <scope>NUCLEOTIDE SEQUENCE [LARGE SCALE GENOMIC DNA]</scope>
    <source>
        <strain evidence="10 11">DSM 9169</strain>
    </source>
</reference>
<organism evidence="10 11">
    <name type="scientific">Schaalia radingae</name>
    <dbReference type="NCBI Taxonomy" id="131110"/>
    <lineage>
        <taxon>Bacteria</taxon>
        <taxon>Bacillati</taxon>
        <taxon>Actinomycetota</taxon>
        <taxon>Actinomycetes</taxon>
        <taxon>Actinomycetales</taxon>
        <taxon>Actinomycetaceae</taxon>
        <taxon>Schaalia</taxon>
    </lineage>
</organism>
<dbReference type="PANTHER" id="PTHR10381:SF70">
    <property type="entry name" value="ATP-DEPENDENT CLP PROTEASE PROTEOLYTIC SUBUNIT"/>
    <property type="match status" value="1"/>
</dbReference>
<keyword evidence="11" id="KW-1185">Reference proteome</keyword>
<feature type="active site" evidence="7 8">
    <location>
        <position position="165"/>
    </location>
</feature>
<comment type="subcellular location">
    <subcellularLocation>
        <location evidence="7">Cytoplasm</location>
    </subcellularLocation>
</comment>
<comment type="similarity">
    <text evidence="1 7 9">Belongs to the peptidase S14 family.</text>
</comment>